<dbReference type="PROSITE" id="PS50191">
    <property type="entry name" value="CRAL_TRIO"/>
    <property type="match status" value="1"/>
</dbReference>
<dbReference type="InterPro" id="IPR036865">
    <property type="entry name" value="CRAL-TRIO_dom_sf"/>
</dbReference>
<dbReference type="GO" id="GO:0005886">
    <property type="term" value="C:plasma membrane"/>
    <property type="evidence" value="ECO:0007669"/>
    <property type="project" value="UniProtKB-SubCell"/>
</dbReference>
<feature type="compositionally biased region" description="Low complexity" evidence="4">
    <location>
        <begin position="158"/>
        <end position="169"/>
    </location>
</feature>
<evidence type="ECO:0000313" key="7">
    <source>
        <dbReference type="Proteomes" id="UP000007264"/>
    </source>
</evidence>
<dbReference type="OrthoDB" id="1434354at2759"/>
<proteinExistence type="inferred from homology"/>
<dbReference type="GeneID" id="17042002"/>
<dbReference type="eggNOG" id="KOG1470">
    <property type="taxonomic scope" value="Eukaryota"/>
</dbReference>
<feature type="compositionally biased region" description="Low complexity" evidence="4">
    <location>
        <begin position="193"/>
        <end position="205"/>
    </location>
</feature>
<dbReference type="InterPro" id="IPR051026">
    <property type="entry name" value="PI/PC_transfer"/>
</dbReference>
<dbReference type="PANTHER" id="PTHR45657">
    <property type="entry name" value="CRAL-TRIO DOMAIN-CONTAINING PROTEIN YKL091C-RELATED"/>
    <property type="match status" value="1"/>
</dbReference>
<feature type="region of interest" description="Disordered" evidence="4">
    <location>
        <begin position="193"/>
        <end position="238"/>
    </location>
</feature>
<feature type="domain" description="CRAL-TRIO" evidence="5">
    <location>
        <begin position="383"/>
        <end position="549"/>
    </location>
</feature>
<dbReference type="SUPFAM" id="SSF52087">
    <property type="entry name" value="CRAL/TRIO domain"/>
    <property type="match status" value="1"/>
</dbReference>
<dbReference type="Proteomes" id="UP000007264">
    <property type="component" value="Unassembled WGS sequence"/>
</dbReference>
<evidence type="ECO:0000259" key="5">
    <source>
        <dbReference type="PROSITE" id="PS50191"/>
    </source>
</evidence>
<comment type="subcellular location">
    <subcellularLocation>
        <location evidence="1">Cell membrane</location>
        <topology evidence="1">Peripheral membrane protein</topology>
    </subcellularLocation>
    <subcellularLocation>
        <location evidence="2">Golgi apparatus membrane</location>
        <topology evidence="2">Peripheral membrane protein</topology>
    </subcellularLocation>
</comment>
<dbReference type="PANTHER" id="PTHR45657:SF1">
    <property type="entry name" value="CRAL-TRIO DOMAIN-CONTAINING PROTEIN YKL091C-RELATED"/>
    <property type="match status" value="1"/>
</dbReference>
<evidence type="ECO:0000256" key="1">
    <source>
        <dbReference type="ARBA" id="ARBA00004202"/>
    </source>
</evidence>
<dbReference type="RefSeq" id="XP_005648548.1">
    <property type="nucleotide sequence ID" value="XM_005648491.1"/>
</dbReference>
<evidence type="ECO:0000313" key="6">
    <source>
        <dbReference type="EMBL" id="EIE24004.1"/>
    </source>
</evidence>
<name>I0Z035_COCSC</name>
<dbReference type="KEGG" id="csl:COCSUDRAFT_62530"/>
<evidence type="ECO:0000256" key="4">
    <source>
        <dbReference type="SAM" id="MobiDB-lite"/>
    </source>
</evidence>
<feature type="region of interest" description="Disordered" evidence="4">
    <location>
        <begin position="561"/>
        <end position="585"/>
    </location>
</feature>
<protein>
    <recommendedName>
        <fullName evidence="5">CRAL-TRIO domain-containing protein</fullName>
    </recommendedName>
</protein>
<comment type="caution">
    <text evidence="6">The sequence shown here is derived from an EMBL/GenBank/DDBJ whole genome shotgun (WGS) entry which is preliminary data.</text>
</comment>
<sequence>MSQDAADFLQSLEKVLEQFARAMLHISRGYALPEDDFQILSVSHGPASTARDPWKTQTGPAAEAVVSRAPRWNSEVPAPASWFPEQGLSDTTVWVYISTPLGPGLAQITRQAAARSMKEEGGKLCVSVALCQHYLPSTRSHTVHRSCSNAELADGARSPADSVSSAAGSGPSGLGRKSELAKTVHLHCQVATSDSAPAADSAGKDSGQGSSTEGELLGSASPTASSQEALPERKGSGAAEGMSLSEAVAGLELLLILSLVAAAVAHRKGWLQESLPPAFRTAADVVMLNGEGAKKHMLLIKLLKAEVVDRQRAGRAQSLSILQRRTSMALPDSSVNIESDTGSLDSPTGFGKDVVNRFMIGYGNDKAAARRAMQRTYDWRKATGTFNILDQAQPHFETFKAGMMREGWQKFKVTGLNDRDVARHIAFCHDFLYKVLDTEPMPEGGRTIWINDLKGVGIRDIGSKAMDFGLQMMGLLEKHYPERMGKALVVNAPSFFNVLWRIVHPLIPASTKKRLVVLRSKEDVHKALLEYMDDKDIPSEYGGKSEKQLYETEPERALKRRVEEVKGSNMSPMRSWRLSSDDLDQ</sequence>
<evidence type="ECO:0000256" key="3">
    <source>
        <dbReference type="ARBA" id="ARBA00038020"/>
    </source>
</evidence>
<feature type="region of interest" description="Disordered" evidence="4">
    <location>
        <begin position="154"/>
        <end position="176"/>
    </location>
</feature>
<dbReference type="Gene3D" id="3.40.525.10">
    <property type="entry name" value="CRAL-TRIO lipid binding domain"/>
    <property type="match status" value="1"/>
</dbReference>
<dbReference type="EMBL" id="AGSI01000006">
    <property type="protein sequence ID" value="EIE24004.1"/>
    <property type="molecule type" value="Genomic_DNA"/>
</dbReference>
<dbReference type="GO" id="GO:0000139">
    <property type="term" value="C:Golgi membrane"/>
    <property type="evidence" value="ECO:0007669"/>
    <property type="project" value="UniProtKB-SubCell"/>
</dbReference>
<organism evidence="6 7">
    <name type="scientific">Coccomyxa subellipsoidea (strain C-169)</name>
    <name type="common">Green microalga</name>
    <dbReference type="NCBI Taxonomy" id="574566"/>
    <lineage>
        <taxon>Eukaryota</taxon>
        <taxon>Viridiplantae</taxon>
        <taxon>Chlorophyta</taxon>
        <taxon>core chlorophytes</taxon>
        <taxon>Trebouxiophyceae</taxon>
        <taxon>Trebouxiophyceae incertae sedis</taxon>
        <taxon>Coccomyxaceae</taxon>
        <taxon>Coccomyxa</taxon>
        <taxon>Coccomyxa subellipsoidea</taxon>
    </lineage>
</organism>
<dbReference type="SMART" id="SM00516">
    <property type="entry name" value="SEC14"/>
    <property type="match status" value="1"/>
</dbReference>
<dbReference type="InterPro" id="IPR001251">
    <property type="entry name" value="CRAL-TRIO_dom"/>
</dbReference>
<dbReference type="CDD" id="cd00170">
    <property type="entry name" value="SEC14"/>
    <property type="match status" value="1"/>
</dbReference>
<reference evidence="6 7" key="1">
    <citation type="journal article" date="2012" name="Genome Biol.">
        <title>The genome of the polar eukaryotic microalga coccomyxa subellipsoidea reveals traits of cold adaptation.</title>
        <authorList>
            <person name="Blanc G."/>
            <person name="Agarkova I."/>
            <person name="Grimwood J."/>
            <person name="Kuo A."/>
            <person name="Brueggeman A."/>
            <person name="Dunigan D."/>
            <person name="Gurnon J."/>
            <person name="Ladunga I."/>
            <person name="Lindquist E."/>
            <person name="Lucas S."/>
            <person name="Pangilinan J."/>
            <person name="Proschold T."/>
            <person name="Salamov A."/>
            <person name="Schmutz J."/>
            <person name="Weeks D."/>
            <person name="Yamada T."/>
            <person name="Claverie J.M."/>
            <person name="Grigoriev I."/>
            <person name="Van Etten J."/>
            <person name="Lomsadze A."/>
            <person name="Borodovsky M."/>
        </authorList>
    </citation>
    <scope>NUCLEOTIDE SEQUENCE [LARGE SCALE GENOMIC DNA]</scope>
    <source>
        <strain evidence="6 7">C-169</strain>
    </source>
</reference>
<dbReference type="Pfam" id="PF00650">
    <property type="entry name" value="CRAL_TRIO"/>
    <property type="match status" value="1"/>
</dbReference>
<comment type="similarity">
    <text evidence="3">Belongs to the SFH family.</text>
</comment>
<accession>I0Z035</accession>
<gene>
    <name evidence="6" type="ORF">COCSUDRAFT_62530</name>
</gene>
<keyword evidence="7" id="KW-1185">Reference proteome</keyword>
<evidence type="ECO:0000256" key="2">
    <source>
        <dbReference type="ARBA" id="ARBA00004395"/>
    </source>
</evidence>
<dbReference type="AlphaFoldDB" id="I0Z035"/>